<gene>
    <name evidence="14" type="ORF">GD627_11390</name>
</gene>
<comment type="caution">
    <text evidence="14">The sequence shown here is derived from an EMBL/GenBank/DDBJ whole genome shotgun (WGS) entry which is preliminary data.</text>
</comment>
<comment type="catalytic activity">
    <reaction evidence="1">
        <text>ATP + protein L-histidine = ADP + protein N-phospho-L-histidine.</text>
        <dbReference type="EC" id="2.7.13.3"/>
    </reaction>
</comment>
<dbReference type="FunFam" id="1.10.287.130:FF:000001">
    <property type="entry name" value="Two-component sensor histidine kinase"/>
    <property type="match status" value="1"/>
</dbReference>
<dbReference type="Pfam" id="PF00512">
    <property type="entry name" value="HisKA"/>
    <property type="match status" value="1"/>
</dbReference>
<dbReference type="InterPro" id="IPR003018">
    <property type="entry name" value="GAF"/>
</dbReference>
<dbReference type="EC" id="2.7.13.3" evidence="4"/>
<evidence type="ECO:0000256" key="7">
    <source>
        <dbReference type="ARBA" id="ARBA00022777"/>
    </source>
</evidence>
<dbReference type="Pfam" id="PF00072">
    <property type="entry name" value="Response_reg"/>
    <property type="match status" value="1"/>
</dbReference>
<dbReference type="Gene3D" id="3.30.565.10">
    <property type="entry name" value="Histidine kinase-like ATPase, C-terminal domain"/>
    <property type="match status" value="1"/>
</dbReference>
<evidence type="ECO:0000256" key="2">
    <source>
        <dbReference type="ARBA" id="ARBA00001968"/>
    </source>
</evidence>
<dbReference type="PROSITE" id="PS50110">
    <property type="entry name" value="RESPONSE_REGULATORY"/>
    <property type="match status" value="1"/>
</dbReference>
<dbReference type="PANTHER" id="PTHR43711:SF1">
    <property type="entry name" value="HISTIDINE KINASE 1"/>
    <property type="match status" value="1"/>
</dbReference>
<evidence type="ECO:0000256" key="10">
    <source>
        <dbReference type="PROSITE-ProRule" id="PRU00169"/>
    </source>
</evidence>
<keyword evidence="6" id="KW-0808">Transferase</keyword>
<dbReference type="EMBL" id="VTFX01000005">
    <property type="protein sequence ID" value="KAD3514915.1"/>
    <property type="molecule type" value="Genomic_DNA"/>
</dbReference>
<evidence type="ECO:0000256" key="11">
    <source>
        <dbReference type="SAM" id="MobiDB-lite"/>
    </source>
</evidence>
<dbReference type="Pfam" id="PF02518">
    <property type="entry name" value="HATPase_c"/>
    <property type="match status" value="1"/>
</dbReference>
<evidence type="ECO:0000313" key="15">
    <source>
        <dbReference type="Proteomes" id="UP000326852"/>
    </source>
</evidence>
<dbReference type="InterPro" id="IPR001789">
    <property type="entry name" value="Sig_transdc_resp-reg_receiver"/>
</dbReference>
<organism evidence="14 15">
    <name type="scientific">Arthrobacter yangruifuii</name>
    <dbReference type="NCBI Taxonomy" id="2606616"/>
    <lineage>
        <taxon>Bacteria</taxon>
        <taxon>Bacillati</taxon>
        <taxon>Actinomycetota</taxon>
        <taxon>Actinomycetes</taxon>
        <taxon>Micrococcales</taxon>
        <taxon>Micrococcaceae</taxon>
        <taxon>Arthrobacter</taxon>
    </lineage>
</organism>
<evidence type="ECO:0000256" key="1">
    <source>
        <dbReference type="ARBA" id="ARBA00000085"/>
    </source>
</evidence>
<dbReference type="Gene3D" id="3.30.450.40">
    <property type="match status" value="1"/>
</dbReference>
<evidence type="ECO:0000256" key="4">
    <source>
        <dbReference type="ARBA" id="ARBA00012438"/>
    </source>
</evidence>
<dbReference type="PANTHER" id="PTHR43711">
    <property type="entry name" value="TWO-COMPONENT HISTIDINE KINASE"/>
    <property type="match status" value="1"/>
</dbReference>
<comment type="subcellular location">
    <subcellularLocation>
        <location evidence="3">Cell membrane</location>
    </subcellularLocation>
</comment>
<dbReference type="SMART" id="SM00388">
    <property type="entry name" value="HisKA"/>
    <property type="match status" value="1"/>
</dbReference>
<dbReference type="GO" id="GO:0000155">
    <property type="term" value="F:phosphorelay sensor kinase activity"/>
    <property type="evidence" value="ECO:0007669"/>
    <property type="project" value="InterPro"/>
</dbReference>
<dbReference type="Pfam" id="PF01590">
    <property type="entry name" value="GAF"/>
    <property type="match status" value="1"/>
</dbReference>
<dbReference type="SMART" id="SM00387">
    <property type="entry name" value="HATPase_c"/>
    <property type="match status" value="1"/>
</dbReference>
<dbReference type="InterPro" id="IPR003661">
    <property type="entry name" value="HisK_dim/P_dom"/>
</dbReference>
<dbReference type="SUPFAM" id="SSF47384">
    <property type="entry name" value="Homodimeric domain of signal transducing histidine kinase"/>
    <property type="match status" value="1"/>
</dbReference>
<evidence type="ECO:0000256" key="3">
    <source>
        <dbReference type="ARBA" id="ARBA00004236"/>
    </source>
</evidence>
<keyword evidence="15" id="KW-1185">Reference proteome</keyword>
<dbReference type="InterPro" id="IPR050736">
    <property type="entry name" value="Sensor_HK_Regulatory"/>
</dbReference>
<dbReference type="InterPro" id="IPR011006">
    <property type="entry name" value="CheY-like_superfamily"/>
</dbReference>
<dbReference type="CDD" id="cd00082">
    <property type="entry name" value="HisKA"/>
    <property type="match status" value="1"/>
</dbReference>
<keyword evidence="9" id="KW-0472">Membrane</keyword>
<dbReference type="InterPro" id="IPR036097">
    <property type="entry name" value="HisK_dim/P_sf"/>
</dbReference>
<evidence type="ECO:0000256" key="6">
    <source>
        <dbReference type="ARBA" id="ARBA00022679"/>
    </source>
</evidence>
<dbReference type="InterPro" id="IPR005467">
    <property type="entry name" value="His_kinase_dom"/>
</dbReference>
<feature type="region of interest" description="Disordered" evidence="11">
    <location>
        <begin position="1"/>
        <end position="28"/>
    </location>
</feature>
<feature type="domain" description="Response regulatory" evidence="13">
    <location>
        <begin position="29"/>
        <end position="144"/>
    </location>
</feature>
<accession>A0A5N6MHF3</accession>
<dbReference type="Gene3D" id="3.40.50.2300">
    <property type="match status" value="1"/>
</dbReference>
<evidence type="ECO:0000259" key="13">
    <source>
        <dbReference type="PROSITE" id="PS50110"/>
    </source>
</evidence>
<keyword evidence="8" id="KW-0902">Two-component regulatory system</keyword>
<feature type="modified residue" description="4-aspartylphosphate" evidence="10">
    <location>
        <position position="78"/>
    </location>
</feature>
<protein>
    <recommendedName>
        <fullName evidence="4">histidine kinase</fullName>
        <ecNumber evidence="4">2.7.13.3</ecNumber>
    </recommendedName>
</protein>
<evidence type="ECO:0000256" key="8">
    <source>
        <dbReference type="ARBA" id="ARBA00023012"/>
    </source>
</evidence>
<keyword evidence="5 10" id="KW-0597">Phosphoprotein</keyword>
<dbReference type="SMART" id="SM00065">
    <property type="entry name" value="GAF"/>
    <property type="match status" value="1"/>
</dbReference>
<proteinExistence type="predicted"/>
<dbReference type="PRINTS" id="PR00344">
    <property type="entry name" value="BCTRLSENSOR"/>
</dbReference>
<dbReference type="FunFam" id="3.30.565.10:FF:000006">
    <property type="entry name" value="Sensor histidine kinase WalK"/>
    <property type="match status" value="1"/>
</dbReference>
<evidence type="ECO:0000259" key="12">
    <source>
        <dbReference type="PROSITE" id="PS50109"/>
    </source>
</evidence>
<dbReference type="GO" id="GO:0005509">
    <property type="term" value="F:calcium ion binding"/>
    <property type="evidence" value="ECO:0007669"/>
    <property type="project" value="UniProtKB-ARBA"/>
</dbReference>
<dbReference type="PROSITE" id="PS50109">
    <property type="entry name" value="HIS_KIN"/>
    <property type="match status" value="1"/>
</dbReference>
<feature type="domain" description="Histidine kinase" evidence="12">
    <location>
        <begin position="348"/>
        <end position="572"/>
    </location>
</feature>
<dbReference type="AlphaFoldDB" id="A0A5N6MHF3"/>
<dbReference type="InterPro" id="IPR029016">
    <property type="entry name" value="GAF-like_dom_sf"/>
</dbReference>
<dbReference type="InterPro" id="IPR003594">
    <property type="entry name" value="HATPase_dom"/>
</dbReference>
<reference evidence="14 15" key="1">
    <citation type="submission" date="2019-08" db="EMBL/GenBank/DDBJ databases">
        <title>Arthrobacter sp. nov., isolated from plateau pika and Tibetan wild ass.</title>
        <authorList>
            <person name="Ge Y."/>
        </authorList>
    </citation>
    <scope>NUCLEOTIDE SEQUENCE [LARGE SCALE GENOMIC DNA]</scope>
    <source>
        <strain evidence="14 15">785</strain>
    </source>
</reference>
<name>A0A5N6MHF3_9MICC</name>
<dbReference type="SMART" id="SM00448">
    <property type="entry name" value="REC"/>
    <property type="match status" value="1"/>
</dbReference>
<dbReference type="SUPFAM" id="SSF55781">
    <property type="entry name" value="GAF domain-like"/>
    <property type="match status" value="1"/>
</dbReference>
<evidence type="ECO:0000256" key="9">
    <source>
        <dbReference type="ARBA" id="ARBA00023136"/>
    </source>
</evidence>
<dbReference type="SUPFAM" id="SSF52172">
    <property type="entry name" value="CheY-like"/>
    <property type="match status" value="1"/>
</dbReference>
<comment type="cofactor">
    <cofactor evidence="2">
        <name>a divalent metal cation</name>
        <dbReference type="ChEBI" id="CHEBI:60240"/>
    </cofactor>
</comment>
<dbReference type="Proteomes" id="UP000326852">
    <property type="component" value="Unassembled WGS sequence"/>
</dbReference>
<keyword evidence="7" id="KW-0418">Kinase</keyword>
<dbReference type="GO" id="GO:0005886">
    <property type="term" value="C:plasma membrane"/>
    <property type="evidence" value="ECO:0007669"/>
    <property type="project" value="UniProtKB-SubCell"/>
</dbReference>
<dbReference type="CDD" id="cd00075">
    <property type="entry name" value="HATPase"/>
    <property type="match status" value="1"/>
</dbReference>
<evidence type="ECO:0000313" key="14">
    <source>
        <dbReference type="EMBL" id="KAD3514915.1"/>
    </source>
</evidence>
<dbReference type="InterPro" id="IPR004358">
    <property type="entry name" value="Sig_transdc_His_kin-like_C"/>
</dbReference>
<evidence type="ECO:0000256" key="5">
    <source>
        <dbReference type="ARBA" id="ARBA00022553"/>
    </source>
</evidence>
<dbReference type="InterPro" id="IPR036890">
    <property type="entry name" value="HATPase_C_sf"/>
</dbReference>
<sequence>MSPALQSPVVHTADPSTEGDPSGTSGRPKALVAVDEPAVFSVVAGILADAGLDTVPVQDVDEAIAAARAASPVLAVVDSTIRQVAGMDMLKRLRHEPAITKLPVILVAGEAGVDMDFMVELGIADFVASPVDPEDLSRRINLILATSQARRSRRMAAARLREDTRRISDAIRATNDPQQMAEVLVHGLGATFEADHVLLVTFPDERVPELTLAWSREGTGSAGMPPLSGHAAGELAETLWESGRALAVEDHAQPADELPLPISAAARGAGLRTSVIVPLGHGDKAFGLLWLAGEGAPRDWTSTEISLIQHVSGNLAHGLVQGNLITAQRMVLKRQRELDQAKTDFVATVNHELRTPLTSITGYLELILDGSGGDIPENVAQMLKIVGRNAVRLHQLISDLLTISRQDADESSLEAEEVDLGELLRGVAASLAPAAGASNLDLRLELGTEALLVDGDRAQLEQVFTNLCSNAVKFTPAGGSVSISAMPVQPDGAGPGVRVQIQDTGIGIPEADLPNLFRRFFRASNATSAAIPGTGLGLAIVQDIVLQHGGELGIVSKVGTGTTATVQLPAAR</sequence>
<dbReference type="Gene3D" id="1.10.287.130">
    <property type="match status" value="1"/>
</dbReference>
<dbReference type="SUPFAM" id="SSF55874">
    <property type="entry name" value="ATPase domain of HSP90 chaperone/DNA topoisomerase II/histidine kinase"/>
    <property type="match status" value="1"/>
</dbReference>